<evidence type="ECO:0000256" key="1">
    <source>
        <dbReference type="SAM" id="MobiDB-lite"/>
    </source>
</evidence>
<proteinExistence type="predicted"/>
<feature type="region of interest" description="Disordered" evidence="1">
    <location>
        <begin position="1"/>
        <end position="39"/>
    </location>
</feature>
<sequence>MRSTTIQPMAISPNNSWGGPQLSQWQIHRTKKIEKDNKG</sequence>
<feature type="compositionally biased region" description="Polar residues" evidence="1">
    <location>
        <begin position="1"/>
        <end position="27"/>
    </location>
</feature>
<reference evidence="2" key="1">
    <citation type="submission" date="2018-02" db="EMBL/GenBank/DDBJ databases">
        <title>Rhizophora mucronata_Transcriptome.</title>
        <authorList>
            <person name="Meera S.P."/>
            <person name="Sreeshan A."/>
            <person name="Augustine A."/>
        </authorList>
    </citation>
    <scope>NUCLEOTIDE SEQUENCE</scope>
    <source>
        <tissue evidence="2">Leaf</tissue>
    </source>
</reference>
<protein>
    <submittedName>
        <fullName evidence="2">Uncharacterized protein</fullName>
    </submittedName>
</protein>
<dbReference type="EMBL" id="GGEC01060396">
    <property type="protein sequence ID" value="MBX40880.1"/>
    <property type="molecule type" value="Transcribed_RNA"/>
</dbReference>
<dbReference type="AlphaFoldDB" id="A0A2P2NEN6"/>
<accession>A0A2P2NEN6</accession>
<name>A0A2P2NEN6_RHIMU</name>
<evidence type="ECO:0000313" key="2">
    <source>
        <dbReference type="EMBL" id="MBX40880.1"/>
    </source>
</evidence>
<organism evidence="2">
    <name type="scientific">Rhizophora mucronata</name>
    <name type="common">Asiatic mangrove</name>
    <dbReference type="NCBI Taxonomy" id="61149"/>
    <lineage>
        <taxon>Eukaryota</taxon>
        <taxon>Viridiplantae</taxon>
        <taxon>Streptophyta</taxon>
        <taxon>Embryophyta</taxon>
        <taxon>Tracheophyta</taxon>
        <taxon>Spermatophyta</taxon>
        <taxon>Magnoliopsida</taxon>
        <taxon>eudicotyledons</taxon>
        <taxon>Gunneridae</taxon>
        <taxon>Pentapetalae</taxon>
        <taxon>rosids</taxon>
        <taxon>fabids</taxon>
        <taxon>Malpighiales</taxon>
        <taxon>Rhizophoraceae</taxon>
        <taxon>Rhizophora</taxon>
    </lineage>
</organism>